<name>A0A2G6KAI0_9BACT</name>
<evidence type="ECO:0008006" key="3">
    <source>
        <dbReference type="Google" id="ProtNLM"/>
    </source>
</evidence>
<dbReference type="AlphaFoldDB" id="A0A2G6KAI0"/>
<gene>
    <name evidence="1" type="ORF">CSA56_14555</name>
</gene>
<accession>A0A2G6KAI0</accession>
<comment type="caution">
    <text evidence="1">The sequence shown here is derived from an EMBL/GenBank/DDBJ whole genome shotgun (WGS) entry which is preliminary data.</text>
</comment>
<evidence type="ECO:0000313" key="2">
    <source>
        <dbReference type="Proteomes" id="UP000230821"/>
    </source>
</evidence>
<protein>
    <recommendedName>
        <fullName evidence="3">[Fe-S]-binding protein</fullName>
    </recommendedName>
</protein>
<organism evidence="1 2">
    <name type="scientific">candidate division KSB3 bacterium</name>
    <dbReference type="NCBI Taxonomy" id="2044937"/>
    <lineage>
        <taxon>Bacteria</taxon>
        <taxon>candidate division KSB3</taxon>
    </lineage>
</organism>
<proteinExistence type="predicted"/>
<reference evidence="1 2" key="1">
    <citation type="submission" date="2017-10" db="EMBL/GenBank/DDBJ databases">
        <title>Novel microbial diversity and functional potential in the marine mammal oral microbiome.</title>
        <authorList>
            <person name="Dudek N.K."/>
            <person name="Sun C.L."/>
            <person name="Burstein D."/>
            <person name="Kantor R.S."/>
            <person name="Aliaga Goltsman D.S."/>
            <person name="Bik E.M."/>
            <person name="Thomas B.C."/>
            <person name="Banfield J.F."/>
            <person name="Relman D.A."/>
        </authorList>
    </citation>
    <scope>NUCLEOTIDE SEQUENCE [LARGE SCALE GENOMIC DNA]</scope>
    <source>
        <strain evidence="1">DOLJORAL78_47_16</strain>
    </source>
</reference>
<dbReference type="EMBL" id="PDSK01000109">
    <property type="protein sequence ID" value="PIE32706.1"/>
    <property type="molecule type" value="Genomic_DNA"/>
</dbReference>
<sequence length="127" mass="13762">MTLTKIIQHFERKSIPKRDLASTLRQELRHSGITISPRDRIAIAVGSRGIANLPLLVKTTVQWVKAMGGIPFIVPAMGSHGGATAEGQQHVLKNYGIVEEIVGAPICSSMDVIELPSEHVTNRVMDG</sequence>
<evidence type="ECO:0000313" key="1">
    <source>
        <dbReference type="EMBL" id="PIE32706.1"/>
    </source>
</evidence>
<dbReference type="Gene3D" id="3.40.50.11440">
    <property type="match status" value="1"/>
</dbReference>
<dbReference type="Proteomes" id="UP000230821">
    <property type="component" value="Unassembled WGS sequence"/>
</dbReference>